<sequence>MTFPVRSISRSRARLAVSVAAAVLALGAFAHEAAAQNAPAQPKPVQPKPAQPQAGQPAPQQGQQAPQQAQVISTSWTKLCNTDPQAKKEICLITQEIRAETGQFLASVAIREIEGDPKKTFIIATPWGMQLQPGLRVVVDQQPPANAKYAVCFPNACYGDMEINADFVKKMKAGQALTIQTLNQANRTVSFTMPLTGFGKAYDGPALDPKTVEEQQKKLQDEMQKRAEELRKKLLEQGNGAAAATAPK</sequence>
<dbReference type="InterPro" id="IPR010642">
    <property type="entry name" value="Invasion_prot_B"/>
</dbReference>
<dbReference type="EMBL" id="LN907867">
    <property type="protein sequence ID" value="CUU41947.1"/>
    <property type="molecule type" value="Genomic_DNA"/>
</dbReference>
<dbReference type="PATRIC" id="fig|1079.6.peg.1556"/>
<dbReference type="OrthoDB" id="8017994at2"/>
<evidence type="ECO:0000256" key="2">
    <source>
        <dbReference type="SAM" id="SignalP"/>
    </source>
</evidence>
<dbReference type="Proteomes" id="UP000065734">
    <property type="component" value="Chromosome I"/>
</dbReference>
<feature type="region of interest" description="Disordered" evidence="1">
    <location>
        <begin position="35"/>
        <end position="68"/>
    </location>
</feature>
<accession>A0A0H5BQF2</accession>
<evidence type="ECO:0000313" key="5">
    <source>
        <dbReference type="Proteomes" id="UP000065734"/>
    </source>
</evidence>
<dbReference type="RefSeq" id="WP_055037096.1">
    <property type="nucleotide sequence ID" value="NZ_AP014854.2"/>
</dbReference>
<dbReference type="Pfam" id="PF06776">
    <property type="entry name" value="IalB"/>
    <property type="match status" value="1"/>
</dbReference>
<feature type="compositionally biased region" description="Low complexity" evidence="1">
    <location>
        <begin position="51"/>
        <end position="68"/>
    </location>
</feature>
<organism evidence="4 5">
    <name type="scientific">Blastochloris viridis</name>
    <name type="common">Rhodopseudomonas viridis</name>
    <dbReference type="NCBI Taxonomy" id="1079"/>
    <lineage>
        <taxon>Bacteria</taxon>
        <taxon>Pseudomonadati</taxon>
        <taxon>Pseudomonadota</taxon>
        <taxon>Alphaproteobacteria</taxon>
        <taxon>Hyphomicrobiales</taxon>
        <taxon>Blastochloridaceae</taxon>
        <taxon>Blastochloris</taxon>
    </lineage>
</organism>
<keyword evidence="2" id="KW-0732">Signal</keyword>
<dbReference type="KEGG" id="bvr:BVIR_1502"/>
<gene>
    <name evidence="3" type="ORF">BV133_3250</name>
    <name evidence="4" type="ORF">BVIRIDIS_09470</name>
</gene>
<feature type="signal peptide" evidence="2">
    <location>
        <begin position="1"/>
        <end position="30"/>
    </location>
</feature>
<evidence type="ECO:0000256" key="1">
    <source>
        <dbReference type="SAM" id="MobiDB-lite"/>
    </source>
</evidence>
<protein>
    <submittedName>
        <fullName evidence="3 4">Invasion protein B</fullName>
    </submittedName>
</protein>
<dbReference type="InterPro" id="IPR038696">
    <property type="entry name" value="IalB_sf"/>
</dbReference>
<feature type="compositionally biased region" description="Pro residues" evidence="1">
    <location>
        <begin position="41"/>
        <end position="50"/>
    </location>
</feature>
<dbReference type="Gene3D" id="2.60.40.1880">
    <property type="entry name" value="Invasion associated locus B (IalB) protein"/>
    <property type="match status" value="1"/>
</dbReference>
<evidence type="ECO:0000313" key="4">
    <source>
        <dbReference type="EMBL" id="CUU41947.1"/>
    </source>
</evidence>
<feature type="chain" id="PRO_5014229217" evidence="2">
    <location>
        <begin position="31"/>
        <end position="248"/>
    </location>
</feature>
<name>A0A0H5BQF2_BLAVI</name>
<reference evidence="4" key="2">
    <citation type="submission" date="2015-11" db="EMBL/GenBank/DDBJ databases">
        <authorList>
            <person name="Zhang Y."/>
            <person name="Guo Z."/>
        </authorList>
    </citation>
    <scope>NUCLEOTIDE SEQUENCE</scope>
    <source>
        <strain evidence="4">1</strain>
    </source>
</reference>
<proteinExistence type="predicted"/>
<dbReference type="EMBL" id="AP014854">
    <property type="protein sequence ID" value="BAS00844.1"/>
    <property type="molecule type" value="Genomic_DNA"/>
</dbReference>
<dbReference type="STRING" id="1079.BVIR_1502"/>
<dbReference type="AlphaFoldDB" id="A0A0H5BQF2"/>
<reference evidence="3" key="1">
    <citation type="journal article" date="2015" name="Genome Announc.">
        <title>Complete Genome Sequence of the Bacteriochlorophyll b-Producing Photosynthetic Bacterium Blastochloris viridis.</title>
        <authorList>
            <person name="Tsukatani Y."/>
            <person name="Hirose Y."/>
            <person name="Harada J."/>
            <person name="Misawa N."/>
            <person name="Mori K."/>
            <person name="Inoue K."/>
            <person name="Tamiaki H."/>
        </authorList>
    </citation>
    <scope>NUCLEOTIDE SEQUENCE [LARGE SCALE GENOMIC DNA]</scope>
    <source>
        <strain evidence="3">DSM 133</strain>
    </source>
</reference>
<evidence type="ECO:0000313" key="3">
    <source>
        <dbReference type="EMBL" id="BAS00844.1"/>
    </source>
</evidence>
<reference evidence="5" key="3">
    <citation type="journal article" date="2016" name="Genome Announc.">
        <title>Revised genome sequence of the purple photosynthetic bacterium Blastochloris viridis.</title>
        <authorList>
            <person name="Liu L.N."/>
            <person name="Faulkner M."/>
            <person name="Liu X."/>
            <person name="Huang F."/>
            <person name="Darby A.C."/>
            <person name="Hall N."/>
        </authorList>
    </citation>
    <scope>NUCLEOTIDE SEQUENCE [LARGE SCALE GENOMIC DNA]</scope>
    <source>
        <strain evidence="5">ATCC 19567 / DSM 133 / F</strain>
    </source>
</reference>
<keyword evidence="5" id="KW-1185">Reference proteome</keyword>